<dbReference type="GO" id="GO:0005737">
    <property type="term" value="C:cytoplasm"/>
    <property type="evidence" value="ECO:0007669"/>
    <property type="project" value="TreeGrafter"/>
</dbReference>
<proteinExistence type="inferred from homology"/>
<dbReference type="Proteomes" id="UP000053766">
    <property type="component" value="Unassembled WGS sequence"/>
</dbReference>
<evidence type="ECO:0000256" key="1">
    <source>
        <dbReference type="ARBA" id="ARBA00006475"/>
    </source>
</evidence>
<dbReference type="AlphaFoldDB" id="A0A0D8Y395"/>
<dbReference type="SUPFAM" id="SSF47616">
    <property type="entry name" value="GST C-terminal domain-like"/>
    <property type="match status" value="1"/>
</dbReference>
<accession>A0A0D8Y395</accession>
<dbReference type="Gene3D" id="3.40.30.10">
    <property type="entry name" value="Glutaredoxin"/>
    <property type="match status" value="1"/>
</dbReference>
<dbReference type="PANTHER" id="PTHR12289">
    <property type="entry name" value="METAXIN RELATED"/>
    <property type="match status" value="1"/>
</dbReference>
<dbReference type="InterPro" id="IPR026928">
    <property type="entry name" value="FAX/IsoI-like"/>
</dbReference>
<gene>
    <name evidence="3" type="ORF">DICVIV_03344</name>
</gene>
<dbReference type="PROSITE" id="PS50405">
    <property type="entry name" value="GST_CTER"/>
    <property type="match status" value="1"/>
</dbReference>
<dbReference type="PANTHER" id="PTHR12289:SF32">
    <property type="entry name" value="GST_C_6 DOMAIN-CONTAINING PROTEIN"/>
    <property type="match status" value="1"/>
</dbReference>
<dbReference type="InterPro" id="IPR050931">
    <property type="entry name" value="Mito_Protein_Transport_Metaxin"/>
</dbReference>
<dbReference type="SFLD" id="SFLDG01200">
    <property type="entry name" value="SUF1.1"/>
    <property type="match status" value="1"/>
</dbReference>
<dbReference type="Gene3D" id="1.20.1050.10">
    <property type="match status" value="1"/>
</dbReference>
<dbReference type="CDD" id="cd03080">
    <property type="entry name" value="GST_N_Metaxin_like"/>
    <property type="match status" value="1"/>
</dbReference>
<name>A0A0D8Y395_DICVI</name>
<evidence type="ECO:0000259" key="2">
    <source>
        <dbReference type="PROSITE" id="PS50405"/>
    </source>
</evidence>
<dbReference type="InterPro" id="IPR036249">
    <property type="entry name" value="Thioredoxin-like_sf"/>
</dbReference>
<comment type="similarity">
    <text evidence="1">Belongs to the FAX family.</text>
</comment>
<dbReference type="EMBL" id="KN716204">
    <property type="protein sequence ID" value="KJH50494.1"/>
    <property type="molecule type" value="Genomic_DNA"/>
</dbReference>
<dbReference type="InterPro" id="IPR040079">
    <property type="entry name" value="Glutathione_S-Trfase"/>
</dbReference>
<sequence>MCLSVLAVVIVVVTVIAKFFFVTKKSAELRKNDWKPDVVYLYQFPRCKEIPNLSPFCLKVETFLKVNKIPHEAKLFYMVTHEVILKVSPLVFGRSKYGLLPFVELNGEQIADSQIIISRLAKHFNVKSLSSARNEAIVRFVDRTADNHTFLLHCTFKMMENDFFSMLLRNMGVNETLLPILSPILGFMMKWKVATRVSSGIGQLAIEEYRELLRKDYDSYRDLLGEQKFMFGDEITTADCTVFGQLATILYISTTNYASEVLRDEYPTLVAFCNRVRDAAFGNEFVIN</sequence>
<reference evidence="4" key="2">
    <citation type="journal article" date="2016" name="Sci. Rep.">
        <title>Dictyocaulus viviparus genome, variome and transcriptome elucidate lungworm biology and support future intervention.</title>
        <authorList>
            <person name="McNulty S.N."/>
            <person name="Strube C."/>
            <person name="Rosa B.A."/>
            <person name="Martin J.C."/>
            <person name="Tyagi R."/>
            <person name="Choi Y.J."/>
            <person name="Wang Q."/>
            <person name="Hallsworth Pepin K."/>
            <person name="Zhang X."/>
            <person name="Ozersky P."/>
            <person name="Wilson R.K."/>
            <person name="Sternberg P.W."/>
            <person name="Gasser R.B."/>
            <person name="Mitreva M."/>
        </authorList>
    </citation>
    <scope>NUCLEOTIDE SEQUENCE [LARGE SCALE GENOMIC DNA]</scope>
    <source>
        <strain evidence="4">HannoverDv2000</strain>
    </source>
</reference>
<evidence type="ECO:0000313" key="3">
    <source>
        <dbReference type="EMBL" id="KJH50494.1"/>
    </source>
</evidence>
<dbReference type="SUPFAM" id="SSF52833">
    <property type="entry name" value="Thioredoxin-like"/>
    <property type="match status" value="1"/>
</dbReference>
<dbReference type="InterPro" id="IPR010987">
    <property type="entry name" value="Glutathione-S-Trfase_C-like"/>
</dbReference>
<dbReference type="InterPro" id="IPR033468">
    <property type="entry name" value="Metaxin_GST"/>
</dbReference>
<keyword evidence="4" id="KW-1185">Reference proteome</keyword>
<protein>
    <recommendedName>
        <fullName evidence="2">GST C-terminal domain-containing protein</fullName>
    </recommendedName>
</protein>
<organism evidence="3 4">
    <name type="scientific">Dictyocaulus viviparus</name>
    <name type="common">Bovine lungworm</name>
    <dbReference type="NCBI Taxonomy" id="29172"/>
    <lineage>
        <taxon>Eukaryota</taxon>
        <taxon>Metazoa</taxon>
        <taxon>Ecdysozoa</taxon>
        <taxon>Nematoda</taxon>
        <taxon>Chromadorea</taxon>
        <taxon>Rhabditida</taxon>
        <taxon>Rhabditina</taxon>
        <taxon>Rhabditomorpha</taxon>
        <taxon>Strongyloidea</taxon>
        <taxon>Metastrongylidae</taxon>
        <taxon>Dictyocaulus</taxon>
    </lineage>
</organism>
<dbReference type="SFLD" id="SFLDS00019">
    <property type="entry name" value="Glutathione_Transferase_(cytos"/>
    <property type="match status" value="1"/>
</dbReference>
<dbReference type="CDD" id="cd03193">
    <property type="entry name" value="GST_C_Metaxin"/>
    <property type="match status" value="1"/>
</dbReference>
<dbReference type="InterPro" id="IPR036282">
    <property type="entry name" value="Glutathione-S-Trfase_C_sf"/>
</dbReference>
<dbReference type="Pfam" id="PF17172">
    <property type="entry name" value="GST_N_4"/>
    <property type="match status" value="1"/>
</dbReference>
<feature type="domain" description="GST C-terminal" evidence="2">
    <location>
        <begin position="162"/>
        <end position="288"/>
    </location>
</feature>
<evidence type="ECO:0000313" key="4">
    <source>
        <dbReference type="Proteomes" id="UP000053766"/>
    </source>
</evidence>
<dbReference type="SFLD" id="SFLDG01180">
    <property type="entry name" value="SUF1"/>
    <property type="match status" value="1"/>
</dbReference>
<dbReference type="InterPro" id="IPR012336">
    <property type="entry name" value="Thioredoxin-like_fold"/>
</dbReference>
<reference evidence="3 4" key="1">
    <citation type="submission" date="2013-11" db="EMBL/GenBank/DDBJ databases">
        <title>Draft genome of the bovine lungworm Dictyocaulus viviparus.</title>
        <authorList>
            <person name="Mitreva M."/>
        </authorList>
    </citation>
    <scope>NUCLEOTIDE SEQUENCE [LARGE SCALE GENOMIC DNA]</scope>
    <source>
        <strain evidence="3 4">HannoverDv2000</strain>
    </source>
</reference>
<dbReference type="Pfam" id="PF17171">
    <property type="entry name" value="GST_C_6"/>
    <property type="match status" value="1"/>
</dbReference>
<dbReference type="OrthoDB" id="5809458at2759"/>